<proteinExistence type="predicted"/>
<feature type="transmembrane region" description="Helical" evidence="1">
    <location>
        <begin position="150"/>
        <end position="172"/>
    </location>
</feature>
<evidence type="ECO:0000313" key="3">
    <source>
        <dbReference type="Proteomes" id="UP000003573"/>
    </source>
</evidence>
<dbReference type="eggNOG" id="COG1668">
    <property type="taxonomic scope" value="Bacteria"/>
</dbReference>
<dbReference type="Pfam" id="PF12679">
    <property type="entry name" value="ABC2_membrane_2"/>
    <property type="match status" value="1"/>
</dbReference>
<dbReference type="GO" id="GO:0005886">
    <property type="term" value="C:plasma membrane"/>
    <property type="evidence" value="ECO:0007669"/>
    <property type="project" value="UniProtKB-SubCell"/>
</dbReference>
<feature type="transmembrane region" description="Helical" evidence="1">
    <location>
        <begin position="184"/>
        <end position="207"/>
    </location>
</feature>
<dbReference type="GO" id="GO:0140359">
    <property type="term" value="F:ABC-type transporter activity"/>
    <property type="evidence" value="ECO:0007669"/>
    <property type="project" value="InterPro"/>
</dbReference>
<dbReference type="STRING" id="764298.STRMA_1769"/>
<gene>
    <name evidence="2" type="ORF">STRMA_1769</name>
</gene>
<feature type="transmembrane region" description="Helical" evidence="1">
    <location>
        <begin position="213"/>
        <end position="231"/>
    </location>
</feature>
<dbReference type="AlphaFoldDB" id="G5JV59"/>
<evidence type="ECO:0000313" key="2">
    <source>
        <dbReference type="EMBL" id="EHJ52778.1"/>
    </source>
</evidence>
<keyword evidence="3" id="KW-1185">Reference proteome</keyword>
<keyword evidence="1" id="KW-1133">Transmembrane helix</keyword>
<reference evidence="2 3" key="1">
    <citation type="journal article" date="2014" name="Int. J. Syst. Evol. Microbiol.">
        <title>Phylogenomics and the dynamic genome evolution of the genus Streptococcus.</title>
        <authorList>
            <consortium name="The Broad Institute Genome Sequencing Platform"/>
            <person name="Richards V.P."/>
            <person name="Palmer S.R."/>
            <person name="Pavinski Bitar P.D."/>
            <person name="Qin X."/>
            <person name="Weinstock G.M."/>
            <person name="Highlander S.K."/>
            <person name="Town C.D."/>
            <person name="Burne R.A."/>
            <person name="Stanhope M.J."/>
        </authorList>
    </citation>
    <scope>NUCLEOTIDE SEQUENCE [LARGE SCALE GENOMIC DNA]</scope>
    <source>
        <strain evidence="2 3">NCTC 11558</strain>
    </source>
</reference>
<feature type="transmembrane region" description="Helical" evidence="1">
    <location>
        <begin position="104"/>
        <end position="130"/>
    </location>
</feature>
<feature type="transmembrane region" description="Helical" evidence="1">
    <location>
        <begin position="55"/>
        <end position="84"/>
    </location>
</feature>
<dbReference type="EMBL" id="AEUW02000001">
    <property type="protein sequence ID" value="EHJ52778.1"/>
    <property type="molecule type" value="Genomic_DNA"/>
</dbReference>
<keyword evidence="1" id="KW-0812">Transmembrane</keyword>
<dbReference type="Proteomes" id="UP000003573">
    <property type="component" value="Unassembled WGS sequence"/>
</dbReference>
<evidence type="ECO:0000256" key="1">
    <source>
        <dbReference type="SAM" id="Phobius"/>
    </source>
</evidence>
<evidence type="ECO:0008006" key="4">
    <source>
        <dbReference type="Google" id="ProtNLM"/>
    </source>
</evidence>
<comment type="caution">
    <text evidence="2">The sequence shown here is derived from an EMBL/GenBank/DDBJ whole genome shotgun (WGS) entry which is preliminary data.</text>
</comment>
<keyword evidence="1" id="KW-0472">Membrane</keyword>
<organism evidence="2 3">
    <name type="scientific">Streptococcus macacae NCTC 11558</name>
    <dbReference type="NCBI Taxonomy" id="764298"/>
    <lineage>
        <taxon>Bacteria</taxon>
        <taxon>Bacillati</taxon>
        <taxon>Bacillota</taxon>
        <taxon>Bacilli</taxon>
        <taxon>Lactobacillales</taxon>
        <taxon>Streptococcaceae</taxon>
        <taxon>Streptococcus</taxon>
    </lineage>
</organism>
<protein>
    <recommendedName>
        <fullName evidence="4">ABC-2 family transporter protein</fullName>
    </recommendedName>
</protein>
<name>G5JV59_9STRE</name>
<accession>G5JV59</accession>
<sequence>MIIVPIIFSIVFPVLIFLLGTNKEISASISGLQMFLEHFKILDYPKFITTDTLPLYAIFTYFFLPLFMLIPIMISTVLASSSFIGEKEKKTLEGLLYTPLSPKVLILGKALASAISAVLLTIMSVTVYAVIVNVLGWRYFGHIILPNLTWVLVIFIISPLLVLLSILLVIGSSQYLKSSKSAQGVAMIIIAPILGMLISQSTGVLILGLTETLIFVVVLLLLTTATFIYVAKKFDFEKFILNN</sequence>
<dbReference type="RefSeq" id="WP_003081218.1">
    <property type="nucleotide sequence ID" value="NZ_AEUW02000001.1"/>
</dbReference>